<dbReference type="Proteomes" id="UP000316426">
    <property type="component" value="Chromosome"/>
</dbReference>
<dbReference type="PANTHER" id="PTHR30204:SF92">
    <property type="entry name" value="HTH-TYPE TRANSCRIPTIONAL REGULATOR ZNTR"/>
    <property type="match status" value="1"/>
</dbReference>
<evidence type="ECO:0000313" key="4">
    <source>
        <dbReference type="Proteomes" id="UP000316426"/>
    </source>
</evidence>
<evidence type="ECO:0000259" key="2">
    <source>
        <dbReference type="PROSITE" id="PS50937"/>
    </source>
</evidence>
<dbReference type="SMART" id="SM00422">
    <property type="entry name" value="HTH_MERR"/>
    <property type="match status" value="1"/>
</dbReference>
<dbReference type="PRINTS" id="PR00040">
    <property type="entry name" value="HTHMERR"/>
</dbReference>
<evidence type="ECO:0000256" key="1">
    <source>
        <dbReference type="ARBA" id="ARBA00023125"/>
    </source>
</evidence>
<dbReference type="InterPro" id="IPR000551">
    <property type="entry name" value="MerR-type_HTH_dom"/>
</dbReference>
<dbReference type="KEGG" id="bmei:Spa11_36100"/>
<dbReference type="InterPro" id="IPR047057">
    <property type="entry name" value="MerR_fam"/>
</dbReference>
<keyword evidence="4" id="KW-1185">Reference proteome</keyword>
<protein>
    <submittedName>
        <fullName evidence="3">Mercuric resistance operon regulatory protein</fullName>
    </submittedName>
</protein>
<keyword evidence="1" id="KW-0238">DNA-binding</keyword>
<dbReference type="Gene3D" id="1.10.1660.10">
    <property type="match status" value="1"/>
</dbReference>
<dbReference type="GO" id="GO:0003700">
    <property type="term" value="F:DNA-binding transcription factor activity"/>
    <property type="evidence" value="ECO:0007669"/>
    <property type="project" value="InterPro"/>
</dbReference>
<sequence>MVERTIGKLASAAGVNVETVRYYQRRGLFDCPSADNGFRKYSDRDVERLRSIRRAKELGFTLEEIRDLLSLAEGTHGGRSEVKALAEARARTVRAKINDLLRMEEVLKKLTTACSGRGPVRGCPIIEALNVPEGTQEE</sequence>
<feature type="domain" description="HTH merR-type" evidence="2">
    <location>
        <begin position="5"/>
        <end position="71"/>
    </location>
</feature>
<evidence type="ECO:0000313" key="3">
    <source>
        <dbReference type="EMBL" id="QDV75393.1"/>
    </source>
</evidence>
<gene>
    <name evidence="3" type="primary">merR</name>
    <name evidence="3" type="ORF">Spa11_36100</name>
</gene>
<proteinExistence type="predicted"/>
<dbReference type="GO" id="GO:0003677">
    <property type="term" value="F:DNA binding"/>
    <property type="evidence" value="ECO:0007669"/>
    <property type="project" value="UniProtKB-KW"/>
</dbReference>
<accession>A0A518KC63</accession>
<dbReference type="PROSITE" id="PS50937">
    <property type="entry name" value="HTH_MERR_2"/>
    <property type="match status" value="1"/>
</dbReference>
<dbReference type="EMBL" id="CP036349">
    <property type="protein sequence ID" value="QDV75393.1"/>
    <property type="molecule type" value="Genomic_DNA"/>
</dbReference>
<dbReference type="InterPro" id="IPR009061">
    <property type="entry name" value="DNA-bd_dom_put_sf"/>
</dbReference>
<dbReference type="PANTHER" id="PTHR30204">
    <property type="entry name" value="REDOX-CYCLING DRUG-SENSING TRANSCRIPTIONAL ACTIVATOR SOXR"/>
    <property type="match status" value="1"/>
</dbReference>
<reference evidence="3 4" key="1">
    <citation type="submission" date="2019-02" db="EMBL/GenBank/DDBJ databases">
        <title>Deep-cultivation of Planctomycetes and their phenomic and genomic characterization uncovers novel biology.</title>
        <authorList>
            <person name="Wiegand S."/>
            <person name="Jogler M."/>
            <person name="Boedeker C."/>
            <person name="Pinto D."/>
            <person name="Vollmers J."/>
            <person name="Rivas-Marin E."/>
            <person name="Kohn T."/>
            <person name="Peeters S.H."/>
            <person name="Heuer A."/>
            <person name="Rast P."/>
            <person name="Oberbeckmann S."/>
            <person name="Bunk B."/>
            <person name="Jeske O."/>
            <person name="Meyerdierks A."/>
            <person name="Storesund J.E."/>
            <person name="Kallscheuer N."/>
            <person name="Luecker S."/>
            <person name="Lage O.M."/>
            <person name="Pohl T."/>
            <person name="Merkel B.J."/>
            <person name="Hornburger P."/>
            <person name="Mueller R.-W."/>
            <person name="Bruemmer F."/>
            <person name="Labrenz M."/>
            <person name="Spormann A.M."/>
            <person name="Op den Camp H."/>
            <person name="Overmann J."/>
            <person name="Amann R."/>
            <person name="Jetten M.S.M."/>
            <person name="Mascher T."/>
            <person name="Medema M.H."/>
            <person name="Devos D.P."/>
            <person name="Kaster A.-K."/>
            <person name="Ovreas L."/>
            <person name="Rohde M."/>
            <person name="Galperin M.Y."/>
            <person name="Jogler C."/>
        </authorList>
    </citation>
    <scope>NUCLEOTIDE SEQUENCE [LARGE SCALE GENOMIC DNA]</scope>
    <source>
        <strain evidence="3 4">Spa11</strain>
    </source>
</reference>
<dbReference type="RefSeq" id="WP_145114629.1">
    <property type="nucleotide sequence ID" value="NZ_CP036349.1"/>
</dbReference>
<name>A0A518KC63_9BACT</name>
<dbReference type="SUPFAM" id="SSF46955">
    <property type="entry name" value="Putative DNA-binding domain"/>
    <property type="match status" value="1"/>
</dbReference>
<dbReference type="AlphaFoldDB" id="A0A518KC63"/>
<dbReference type="PROSITE" id="PS00552">
    <property type="entry name" value="HTH_MERR_1"/>
    <property type="match status" value="1"/>
</dbReference>
<dbReference type="Pfam" id="PF13411">
    <property type="entry name" value="MerR_1"/>
    <property type="match status" value="1"/>
</dbReference>
<organism evidence="3 4">
    <name type="scientific">Botrimarina mediterranea</name>
    <dbReference type="NCBI Taxonomy" id="2528022"/>
    <lineage>
        <taxon>Bacteria</taxon>
        <taxon>Pseudomonadati</taxon>
        <taxon>Planctomycetota</taxon>
        <taxon>Planctomycetia</taxon>
        <taxon>Pirellulales</taxon>
        <taxon>Lacipirellulaceae</taxon>
        <taxon>Botrimarina</taxon>
    </lineage>
</organism>